<feature type="chain" id="PRO_5045728349" evidence="1">
    <location>
        <begin position="29"/>
        <end position="272"/>
    </location>
</feature>
<name>A0ABV1PQ36_9ENTR</name>
<evidence type="ECO:0000313" key="3">
    <source>
        <dbReference type="EMBL" id="MER0126930.1"/>
    </source>
</evidence>
<dbReference type="Pfam" id="PF07007">
    <property type="entry name" value="LprI"/>
    <property type="match status" value="1"/>
</dbReference>
<evidence type="ECO:0000256" key="1">
    <source>
        <dbReference type="SAM" id="SignalP"/>
    </source>
</evidence>
<accession>A0ABV1PQ36</accession>
<organism evidence="3 4">
    <name type="scientific">Franconibacter daqui</name>
    <dbReference type="NCBI Taxonomy" id="2047724"/>
    <lineage>
        <taxon>Bacteria</taxon>
        <taxon>Pseudomonadati</taxon>
        <taxon>Pseudomonadota</taxon>
        <taxon>Gammaproteobacteria</taxon>
        <taxon>Enterobacterales</taxon>
        <taxon>Enterobacteriaceae</taxon>
        <taxon>Franconibacter</taxon>
    </lineage>
</organism>
<sequence length="272" mass="30168">MLNQNVNLSFAKVALLTFFLTTSGASYASALTSNVNQFDGQWRVVSVRIDAFATTHTAITVDDPHYVGRKMVLNKDVISGNLDETVSCSAVHYEAQGKTALDNLLQQTSGKRYSEPLLPKAKDFGLDAQTVTPVSVTCQSGKFGPDGEHIGNWIALLSSDTLITNWYDNSYLIMKRIKPTDTFSPSFPCDANLNQTEKTICDNDELAAWDKSVDKAFKTALWQQQAIMPDDKAALRKIKSEQTAWLKKRNQCQNNTGCIARAMKDRVDTLTQ</sequence>
<proteinExistence type="predicted"/>
<dbReference type="Proteomes" id="UP001447374">
    <property type="component" value="Unassembled WGS sequence"/>
</dbReference>
<gene>
    <name evidence="3" type="ORF">ABQG75_14400</name>
</gene>
<keyword evidence="1" id="KW-0732">Signal</keyword>
<dbReference type="RefSeq" id="WP_349951398.1">
    <property type="nucleotide sequence ID" value="NZ_JBEHGX010000007.1"/>
</dbReference>
<evidence type="ECO:0000313" key="4">
    <source>
        <dbReference type="Proteomes" id="UP001447374"/>
    </source>
</evidence>
<dbReference type="InterPro" id="IPR009739">
    <property type="entry name" value="LprI-like_N"/>
</dbReference>
<comment type="caution">
    <text evidence="3">The sequence shown here is derived from an EMBL/GenBank/DDBJ whole genome shotgun (WGS) entry which is preliminary data.</text>
</comment>
<keyword evidence="4" id="KW-1185">Reference proteome</keyword>
<dbReference type="EMBL" id="JBEHGX010000007">
    <property type="protein sequence ID" value="MER0126930.1"/>
    <property type="molecule type" value="Genomic_DNA"/>
</dbReference>
<evidence type="ECO:0000259" key="2">
    <source>
        <dbReference type="Pfam" id="PF07007"/>
    </source>
</evidence>
<feature type="domain" description="Lysozyme inhibitor LprI-like N-terminal" evidence="2">
    <location>
        <begin position="189"/>
        <end position="270"/>
    </location>
</feature>
<reference evidence="3 4" key="1">
    <citation type="submission" date="2024-06" db="EMBL/GenBank/DDBJ databases">
        <title>Fanconibacter daqui strain Q02 whole shotgun sequencing project.</title>
        <authorList>
            <person name="Rodrigues J.W.A."/>
            <person name="Viana L.C."/>
            <person name="Vieira E.C."/>
            <person name="Souza F.O.L."/>
            <person name="Alegria O.C."/>
            <person name="Patroca S."/>
            <person name="Cruz A.C.R."/>
            <person name="Nunes A.R.C."/>
        </authorList>
    </citation>
    <scope>NUCLEOTIDE SEQUENCE [LARGE SCALE GENOMIC DNA]</scope>
    <source>
        <strain evidence="3 4">Q02</strain>
    </source>
</reference>
<protein>
    <submittedName>
        <fullName evidence="3">Lysozyme inhibitor LprI family protein</fullName>
    </submittedName>
</protein>
<feature type="signal peptide" evidence="1">
    <location>
        <begin position="1"/>
        <end position="28"/>
    </location>
</feature>